<dbReference type="SUPFAM" id="SSF48225">
    <property type="entry name" value="Seven-hairpin glycosidases"/>
    <property type="match status" value="1"/>
</dbReference>
<evidence type="ECO:0000256" key="10">
    <source>
        <dbReference type="ARBA" id="ARBA00048605"/>
    </source>
</evidence>
<accession>A0A367KBC1</accession>
<comment type="cofactor">
    <cofactor evidence="1 11">
        <name>Ca(2+)</name>
        <dbReference type="ChEBI" id="CHEBI:29108"/>
    </cofactor>
</comment>
<evidence type="ECO:0000256" key="4">
    <source>
        <dbReference type="ARBA" id="ARBA00022729"/>
    </source>
</evidence>
<evidence type="ECO:0000313" key="15">
    <source>
        <dbReference type="Proteomes" id="UP000252139"/>
    </source>
</evidence>
<keyword evidence="15" id="KW-1185">Reference proteome</keyword>
<dbReference type="OrthoDB" id="8118055at2759"/>
<dbReference type="InterPro" id="IPR050749">
    <property type="entry name" value="Glycosyl_Hydrolase_47"/>
</dbReference>
<keyword evidence="5 13" id="KW-0378">Hydrolase</keyword>
<keyword evidence="7" id="KW-0325">Glycoprotein</keyword>
<comment type="caution">
    <text evidence="14">The sequence shown here is derived from an EMBL/GenBank/DDBJ whole genome shotgun (WGS) entry which is preliminary data.</text>
</comment>
<dbReference type="GO" id="GO:0005783">
    <property type="term" value="C:endoplasmic reticulum"/>
    <property type="evidence" value="ECO:0007669"/>
    <property type="project" value="TreeGrafter"/>
</dbReference>
<dbReference type="GO" id="GO:0036503">
    <property type="term" value="P:ERAD pathway"/>
    <property type="evidence" value="ECO:0007669"/>
    <property type="project" value="UniProtKB-ARBA"/>
</dbReference>
<keyword evidence="8 13" id="KW-0326">Glycosidase</keyword>
<dbReference type="Proteomes" id="UP000252139">
    <property type="component" value="Unassembled WGS sequence"/>
</dbReference>
<dbReference type="EMBL" id="PJQL01000117">
    <property type="protein sequence ID" value="RCH99532.1"/>
    <property type="molecule type" value="Genomic_DNA"/>
</dbReference>
<dbReference type="GO" id="GO:0004571">
    <property type="term" value="F:mannosyl-oligosaccharide 1,2-alpha-mannosidase activity"/>
    <property type="evidence" value="ECO:0007669"/>
    <property type="project" value="UniProtKB-EC"/>
</dbReference>
<dbReference type="Gene3D" id="1.50.10.10">
    <property type="match status" value="1"/>
</dbReference>
<dbReference type="InterPro" id="IPR001382">
    <property type="entry name" value="Glyco_hydro_47"/>
</dbReference>
<organism evidence="14 15">
    <name type="scientific">Rhizopus azygosporus</name>
    <name type="common">Rhizopus microsporus var. azygosporus</name>
    <dbReference type="NCBI Taxonomy" id="86630"/>
    <lineage>
        <taxon>Eukaryota</taxon>
        <taxon>Fungi</taxon>
        <taxon>Fungi incertae sedis</taxon>
        <taxon>Mucoromycota</taxon>
        <taxon>Mucoromycotina</taxon>
        <taxon>Mucoromycetes</taxon>
        <taxon>Mucorales</taxon>
        <taxon>Mucorineae</taxon>
        <taxon>Rhizopodaceae</taxon>
        <taxon>Rhizopus</taxon>
    </lineage>
</organism>
<keyword evidence="11" id="KW-0479">Metal-binding</keyword>
<evidence type="ECO:0000256" key="11">
    <source>
        <dbReference type="PIRSR" id="PIRSR601382-2"/>
    </source>
</evidence>
<evidence type="ECO:0000256" key="3">
    <source>
        <dbReference type="ARBA" id="ARBA00007658"/>
    </source>
</evidence>
<evidence type="ECO:0000256" key="8">
    <source>
        <dbReference type="ARBA" id="ARBA00023295"/>
    </source>
</evidence>
<comment type="catalytic activity">
    <reaction evidence="9">
        <text>N(4)-(alpha-D-Man-(1-&gt;2)-alpha-D-Man-(1-&gt;2)-alpha-D-Man-(1-&gt;3)-[alpha-D-Man-(1-&gt;3)-[alpha-D-Man-(1-&gt;2)-alpha-D-Man-(1-&gt;6)]-alpha-D-Man-(1-&gt;6)]-beta-D-Man-(1-&gt;4)-beta-D-GlcNAc-(1-&gt;4)-beta-D-GlcNAc)-L-asparaginyl-[protein] (N-glucan mannose isomer 8A1,2,3B1,3) + 3 H2O = N(4)-(alpha-D-Man-(1-&gt;3)-[alpha-D-Man-(1-&gt;3)-[alpha-D-Man-(1-&gt;6)]-alpha-D-Man-(1-&gt;6)]-beta-D-Man-(1-&gt;4)-beta-D-GlcNAc-(1-&gt;4)-beta-D-GlcNAc)-L-asparaginyl-[protein] (N-glucan mannose isomer 5A1,2) + 3 beta-D-mannose</text>
        <dbReference type="Rhea" id="RHEA:56028"/>
        <dbReference type="Rhea" id="RHEA-COMP:14358"/>
        <dbReference type="Rhea" id="RHEA-COMP:14367"/>
        <dbReference type="ChEBI" id="CHEBI:15377"/>
        <dbReference type="ChEBI" id="CHEBI:28563"/>
        <dbReference type="ChEBI" id="CHEBI:59087"/>
        <dbReference type="ChEBI" id="CHEBI:60628"/>
        <dbReference type="EC" id="3.2.1.113"/>
    </reaction>
</comment>
<dbReference type="EC" id="3.2.1.-" evidence="13"/>
<evidence type="ECO:0000256" key="9">
    <source>
        <dbReference type="ARBA" id="ARBA00047669"/>
    </source>
</evidence>
<gene>
    <name evidence="14" type="ORF">CU097_015612</name>
</gene>
<keyword evidence="11" id="KW-0106">Calcium</keyword>
<reference evidence="14 15" key="1">
    <citation type="journal article" date="2018" name="G3 (Bethesda)">
        <title>Phylogenetic and Phylogenomic Definition of Rhizopus Species.</title>
        <authorList>
            <person name="Gryganskyi A.P."/>
            <person name="Golan J."/>
            <person name="Dolatabadi S."/>
            <person name="Mondo S."/>
            <person name="Robb S."/>
            <person name="Idnurm A."/>
            <person name="Muszewska A."/>
            <person name="Steczkiewicz K."/>
            <person name="Masonjones S."/>
            <person name="Liao H.L."/>
            <person name="Gajdeczka M.T."/>
            <person name="Anike F."/>
            <person name="Vuek A."/>
            <person name="Anishchenko I.M."/>
            <person name="Voigt K."/>
            <person name="de Hoog G.S."/>
            <person name="Smith M.E."/>
            <person name="Heitman J."/>
            <person name="Vilgalys R."/>
            <person name="Stajich J.E."/>
        </authorList>
    </citation>
    <scope>NUCLEOTIDE SEQUENCE [LARGE SCALE GENOMIC DNA]</scope>
    <source>
        <strain evidence="14 15">CBS 357.93</strain>
    </source>
</reference>
<comment type="catalytic activity">
    <reaction evidence="10">
        <text>N(4)-(alpha-D-Man-(1-&gt;2)-alpha-D-Man-(1-&gt;2)-alpha-D-Man-(1-&gt;3)-[alpha-D-Man-(1-&gt;2)-alpha-D-Man-(1-&gt;3)-[alpha-D-Man-(1-&gt;2)-alpha-D-Man-(1-&gt;6)]-alpha-D-Man-(1-&gt;6)]-beta-D-Man-(1-&gt;4)-beta-D-GlcNAc-(1-&gt;4)-beta-D-GlcNAc)-L-asparaginyl-[protein] (N-glucan mannose isomer 9A1,2,3B1,2,3) + 4 H2O = N(4)-(alpha-D-Man-(1-&gt;3)-[alpha-D-Man-(1-&gt;3)-[alpha-D-Man-(1-&gt;6)]-alpha-D-Man-(1-&gt;6)]-beta-D-Man-(1-&gt;4)-beta-D-GlcNAc-(1-&gt;4)-beta-D-GlcNAc)-L-asparaginyl-[protein] (N-glucan mannose isomer 5A1,2) + 4 beta-D-mannose</text>
        <dbReference type="Rhea" id="RHEA:56008"/>
        <dbReference type="Rhea" id="RHEA-COMP:14356"/>
        <dbReference type="Rhea" id="RHEA-COMP:14367"/>
        <dbReference type="ChEBI" id="CHEBI:15377"/>
        <dbReference type="ChEBI" id="CHEBI:28563"/>
        <dbReference type="ChEBI" id="CHEBI:59087"/>
        <dbReference type="ChEBI" id="CHEBI:139493"/>
        <dbReference type="EC" id="3.2.1.113"/>
    </reaction>
</comment>
<dbReference type="PANTHER" id="PTHR11742">
    <property type="entry name" value="MANNOSYL-OLIGOSACCHARIDE ALPHA-1,2-MANNOSIDASE-RELATED"/>
    <property type="match status" value="1"/>
</dbReference>
<dbReference type="STRING" id="86630.A0A367KBC1"/>
<dbReference type="GO" id="GO:0005509">
    <property type="term" value="F:calcium ion binding"/>
    <property type="evidence" value="ECO:0007669"/>
    <property type="project" value="InterPro"/>
</dbReference>
<feature type="disulfide bond" evidence="12">
    <location>
        <begin position="33"/>
        <end position="62"/>
    </location>
</feature>
<dbReference type="PRINTS" id="PR00747">
    <property type="entry name" value="GLYHDRLASE47"/>
</dbReference>
<evidence type="ECO:0000313" key="14">
    <source>
        <dbReference type="EMBL" id="RCH99532.1"/>
    </source>
</evidence>
<name>A0A367KBC1_RHIAZ</name>
<dbReference type="GO" id="GO:0016020">
    <property type="term" value="C:membrane"/>
    <property type="evidence" value="ECO:0007669"/>
    <property type="project" value="InterPro"/>
</dbReference>
<protein>
    <recommendedName>
        <fullName evidence="13">alpha-1,2-Mannosidase</fullName>
        <ecNumber evidence="13">3.2.1.-</ecNumber>
    </recommendedName>
</protein>
<evidence type="ECO:0000256" key="1">
    <source>
        <dbReference type="ARBA" id="ARBA00001913"/>
    </source>
</evidence>
<keyword evidence="6 12" id="KW-1015">Disulfide bond</keyword>
<evidence type="ECO:0000256" key="5">
    <source>
        <dbReference type="ARBA" id="ARBA00022801"/>
    </source>
</evidence>
<keyword evidence="4" id="KW-0732">Signal</keyword>
<dbReference type="Pfam" id="PF01532">
    <property type="entry name" value="Glyco_hydro_47"/>
    <property type="match status" value="1"/>
</dbReference>
<evidence type="ECO:0000256" key="7">
    <source>
        <dbReference type="ARBA" id="ARBA00023180"/>
    </source>
</evidence>
<dbReference type="InterPro" id="IPR036026">
    <property type="entry name" value="Seven-hairpin_glycosidases"/>
</dbReference>
<sequence length="213" mass="24729">MYKYLRSETHYGQVFLAEIEQNYKLMQSGELVCFMPGNLLLGAAYLNNGPIGMFANELMNSCYQTWTNTPTGLAPETWSWIDKTQNMAVFPDFMRKSMITTGFIAQDTGYDLRPETIESLFYFYRITAWKIFQAIEKYCKTPSGYTRIADVTKLSNVGWLDFEESYFFAETLKYLYLIFSDPSLVSLDEYVFNTEAHPFKLKTPIQVQAKSFN</sequence>
<evidence type="ECO:0000256" key="2">
    <source>
        <dbReference type="ARBA" id="ARBA00004922"/>
    </source>
</evidence>
<comment type="pathway">
    <text evidence="2">Protein modification; protein glycosylation.</text>
</comment>
<evidence type="ECO:0000256" key="13">
    <source>
        <dbReference type="RuleBase" id="RU361193"/>
    </source>
</evidence>
<dbReference type="GO" id="GO:0005975">
    <property type="term" value="P:carbohydrate metabolic process"/>
    <property type="evidence" value="ECO:0007669"/>
    <property type="project" value="InterPro"/>
</dbReference>
<dbReference type="InterPro" id="IPR012341">
    <property type="entry name" value="6hp_glycosidase-like_sf"/>
</dbReference>
<dbReference type="AlphaFoldDB" id="A0A367KBC1"/>
<feature type="binding site" evidence="11">
    <location>
        <position position="194"/>
    </location>
    <ligand>
        <name>Ca(2+)</name>
        <dbReference type="ChEBI" id="CHEBI:29108"/>
    </ligand>
</feature>
<evidence type="ECO:0000256" key="6">
    <source>
        <dbReference type="ARBA" id="ARBA00023157"/>
    </source>
</evidence>
<comment type="similarity">
    <text evidence="3 13">Belongs to the glycosyl hydrolase 47 family.</text>
</comment>
<proteinExistence type="inferred from homology"/>
<evidence type="ECO:0000256" key="12">
    <source>
        <dbReference type="PIRSR" id="PIRSR601382-3"/>
    </source>
</evidence>
<dbReference type="PANTHER" id="PTHR11742:SF101">
    <property type="entry name" value="MANNOSYL-OLIGOSACCHARIDE ALPHA-1,2-MANNOSIDASE 1B"/>
    <property type="match status" value="1"/>
</dbReference>